<sequence length="546" mass="60953">MKHLWIKITLAAVAAIGVLFFFRTSGLPSEDTGKGEAPAPHADKFDPPVVITTAKAMHHYGKLRFGDTTENNPITRWARDRLGIIQTNKWIVTDQNEAMATRVKLALSSGEELPDVLFLTNHEIPELLDDLVASDRVMNVEDAFAKYAPPRVKEAFEQNPDVWKTVTLYGKRWGLPQISDGKVGDPILWIRQDWLDRLHLQAPATLDELEALLDAFTNGDPDGNGKRDTVGLALAGKNSLNSWMGDASFLFGAYGEQPYQWNRGQDGRLTYGSIQPTVKTALIRLADWYRKGYLDPDFGTHDEQKAAALFAEGRAGIVSGPGWMGGWPLGESIPAKEGAVFKPYPYPAGPDGKIGRIGSRPSYGSYFFRKGFERMDAVFAYWDQMLGHALEDLDSDFAIGFGEGYDYIHKDGQVVYDFPDVTSTISDYLLFAPGSPPNPVHESIESRVFRGHIQNVYEQKLASTASRLYLEGRIVGDMQLKYAQKNEFIGPDTPTMSTQWPLLTKLEKETFLKIVYGKTAADSFDEFIRLWTEYGGGQITEEVNNQ</sequence>
<accession>A0A4Q9DQZ3</accession>
<dbReference type="RefSeq" id="WP_165452469.1">
    <property type="nucleotide sequence ID" value="NZ_SIRE01000012.1"/>
</dbReference>
<keyword evidence="2" id="KW-1185">Reference proteome</keyword>
<dbReference type="EMBL" id="SIRE01000012">
    <property type="protein sequence ID" value="TBL77324.1"/>
    <property type="molecule type" value="Genomic_DNA"/>
</dbReference>
<comment type="caution">
    <text evidence="1">The sequence shown here is derived from an EMBL/GenBank/DDBJ whole genome shotgun (WGS) entry which is preliminary data.</text>
</comment>
<gene>
    <name evidence="1" type="ORF">EYB31_17755</name>
</gene>
<dbReference type="AlphaFoldDB" id="A0A4Q9DQZ3"/>
<dbReference type="Gene3D" id="3.40.190.10">
    <property type="entry name" value="Periplasmic binding protein-like II"/>
    <property type="match status" value="2"/>
</dbReference>
<dbReference type="PANTHER" id="PTHR43649">
    <property type="entry name" value="ARABINOSE-BINDING PROTEIN-RELATED"/>
    <property type="match status" value="1"/>
</dbReference>
<reference evidence="1 2" key="1">
    <citation type="submission" date="2019-02" db="EMBL/GenBank/DDBJ databases">
        <title>Paenibacillus sp. nov., isolated from surface-sterilized tissue of Thalictrum simplex L.</title>
        <authorList>
            <person name="Tuo L."/>
        </authorList>
    </citation>
    <scope>NUCLEOTIDE SEQUENCE [LARGE SCALE GENOMIC DNA]</scope>
    <source>
        <strain evidence="1 2">N2SHLJ1</strain>
    </source>
</reference>
<dbReference type="Proteomes" id="UP000293142">
    <property type="component" value="Unassembled WGS sequence"/>
</dbReference>
<evidence type="ECO:0000313" key="2">
    <source>
        <dbReference type="Proteomes" id="UP000293142"/>
    </source>
</evidence>
<dbReference type="InterPro" id="IPR050490">
    <property type="entry name" value="Bact_solute-bd_prot1"/>
</dbReference>
<proteinExistence type="predicted"/>
<protein>
    <submittedName>
        <fullName evidence="1">ABC transporter substrate-binding protein</fullName>
    </submittedName>
</protein>
<evidence type="ECO:0000313" key="1">
    <source>
        <dbReference type="EMBL" id="TBL77324.1"/>
    </source>
</evidence>
<dbReference type="SUPFAM" id="SSF53850">
    <property type="entry name" value="Periplasmic binding protein-like II"/>
    <property type="match status" value="1"/>
</dbReference>
<dbReference type="PANTHER" id="PTHR43649:SF12">
    <property type="entry name" value="DIACETYLCHITOBIOSE BINDING PROTEIN DASA"/>
    <property type="match status" value="1"/>
</dbReference>
<organism evidence="1 2">
    <name type="scientific">Paenibacillus thalictri</name>
    <dbReference type="NCBI Taxonomy" id="2527873"/>
    <lineage>
        <taxon>Bacteria</taxon>
        <taxon>Bacillati</taxon>
        <taxon>Bacillota</taxon>
        <taxon>Bacilli</taxon>
        <taxon>Bacillales</taxon>
        <taxon>Paenibacillaceae</taxon>
        <taxon>Paenibacillus</taxon>
    </lineage>
</organism>
<name>A0A4Q9DQZ3_9BACL</name>